<name>S6B5F1_BABBO</name>
<accession>S6B5F1</accession>
<protein>
    <submittedName>
        <fullName evidence="2">Uncharacterized protein</fullName>
    </submittedName>
</protein>
<feature type="transmembrane region" description="Helical" evidence="1">
    <location>
        <begin position="24"/>
        <end position="49"/>
    </location>
</feature>
<evidence type="ECO:0000256" key="1">
    <source>
        <dbReference type="SAM" id="Phobius"/>
    </source>
</evidence>
<keyword evidence="1" id="KW-0812">Transmembrane</keyword>
<reference evidence="2" key="1">
    <citation type="journal article" date="2014" name="BMC Genomics">
        <title>The Babesia bovis gene and promoter model: an update from full-length EST analysis.</title>
        <authorList>
            <person name="Yamagishi J."/>
            <person name="Wakaguri H."/>
            <person name="Yokoyama N."/>
            <person name="Yamashita R."/>
            <person name="Suzuki Y."/>
            <person name="Xuan X."/>
            <person name="Igarashi I."/>
        </authorList>
    </citation>
    <scope>NUCLEOTIDE SEQUENCE</scope>
    <source>
        <strain evidence="2">Texas</strain>
    </source>
</reference>
<feature type="transmembrane region" description="Helical" evidence="1">
    <location>
        <begin position="152"/>
        <end position="173"/>
    </location>
</feature>
<proteinExistence type="evidence at transcript level"/>
<dbReference type="VEuPathDB" id="PiroplasmaDB:BBOV_IV002862"/>
<keyword evidence="1" id="KW-0472">Membrane</keyword>
<dbReference type="EMBL" id="AK440427">
    <property type="protein sequence ID" value="BAN64221.1"/>
    <property type="molecule type" value="mRNA"/>
</dbReference>
<evidence type="ECO:0000313" key="2">
    <source>
        <dbReference type="EMBL" id="BAN64221.1"/>
    </source>
</evidence>
<organism evidence="2">
    <name type="scientific">Babesia bovis</name>
    <dbReference type="NCBI Taxonomy" id="5865"/>
    <lineage>
        <taxon>Eukaryota</taxon>
        <taxon>Sar</taxon>
        <taxon>Alveolata</taxon>
        <taxon>Apicomplexa</taxon>
        <taxon>Aconoidasida</taxon>
        <taxon>Piroplasmida</taxon>
        <taxon>Babesiidae</taxon>
        <taxon>Babesia</taxon>
    </lineage>
</organism>
<feature type="transmembrane region" description="Helical" evidence="1">
    <location>
        <begin position="61"/>
        <end position="82"/>
    </location>
</feature>
<dbReference type="AlphaFoldDB" id="S6B5F1"/>
<keyword evidence="1" id="KW-1133">Transmembrane helix</keyword>
<sequence length="206" mass="21881">MEDTSYNESTVKLFGITASKGTEVYAAIGVGIVLILLAIALAVLSVNGPKGQSTESTSKDLACTAIAIFFLIGIPVLLLLILGGQMNLHLKRGRAIISSYYPDESYISKTLDGRLDINDVLLFIGYGLIGFGIVSLVGVSISVLASRDSKTIIAVFVSIVLGFLIIGIIMYTANPTLVKDIISGIFHRTAKKVAETESDSTFTSTK</sequence>
<feature type="transmembrane region" description="Helical" evidence="1">
    <location>
        <begin position="120"/>
        <end position="145"/>
    </location>
</feature>